<gene>
    <name evidence="2" type="ORF">GCM10010384_51680</name>
</gene>
<evidence type="ECO:0000313" key="2">
    <source>
        <dbReference type="EMBL" id="GGY38206.1"/>
    </source>
</evidence>
<evidence type="ECO:0000256" key="1">
    <source>
        <dbReference type="SAM" id="MobiDB-lite"/>
    </source>
</evidence>
<accession>A0ABQ3A6J0</accession>
<dbReference type="EMBL" id="BMWE01000016">
    <property type="protein sequence ID" value="GGY38206.1"/>
    <property type="molecule type" value="Genomic_DNA"/>
</dbReference>
<evidence type="ECO:0000313" key="3">
    <source>
        <dbReference type="Proteomes" id="UP000653308"/>
    </source>
</evidence>
<reference evidence="3" key="1">
    <citation type="journal article" date="2019" name="Int. J. Syst. Evol. Microbiol.">
        <title>The Global Catalogue of Microorganisms (GCM) 10K type strain sequencing project: providing services to taxonomists for standard genome sequencing and annotation.</title>
        <authorList>
            <consortium name="The Broad Institute Genomics Platform"/>
            <consortium name="The Broad Institute Genome Sequencing Center for Infectious Disease"/>
            <person name="Wu L."/>
            <person name="Ma J."/>
        </authorList>
    </citation>
    <scope>NUCLEOTIDE SEQUENCE [LARGE SCALE GENOMIC DNA]</scope>
    <source>
        <strain evidence="3">JCM 4957</strain>
    </source>
</reference>
<proteinExistence type="predicted"/>
<keyword evidence="3" id="KW-1185">Reference proteome</keyword>
<name>A0ABQ3A6J0_9ACTN</name>
<dbReference type="Proteomes" id="UP000653308">
    <property type="component" value="Unassembled WGS sequence"/>
</dbReference>
<protein>
    <submittedName>
        <fullName evidence="2">Uncharacterized protein</fullName>
    </submittedName>
</protein>
<organism evidence="2 3">
    <name type="scientific">Streptomyces djakartensis</name>
    <dbReference type="NCBI Taxonomy" id="68193"/>
    <lineage>
        <taxon>Bacteria</taxon>
        <taxon>Bacillati</taxon>
        <taxon>Actinomycetota</taxon>
        <taxon>Actinomycetes</taxon>
        <taxon>Kitasatosporales</taxon>
        <taxon>Streptomycetaceae</taxon>
        <taxon>Streptomyces</taxon>
    </lineage>
</organism>
<comment type="caution">
    <text evidence="2">The sequence shown here is derived from an EMBL/GenBank/DDBJ whole genome shotgun (WGS) entry which is preliminary data.</text>
</comment>
<feature type="region of interest" description="Disordered" evidence="1">
    <location>
        <begin position="1"/>
        <end position="24"/>
    </location>
</feature>
<sequence>MSSVLDTLRAHGDAPRAPVPGLDRLPELVEQAESAGLTVDVEGELPGLAPGPDLAAFRMRSPAAWSSVRSPRRFTSAARW</sequence>